<dbReference type="InterPro" id="IPR009017">
    <property type="entry name" value="GFP"/>
</dbReference>
<dbReference type="GO" id="GO:0005604">
    <property type="term" value="C:basement membrane"/>
    <property type="evidence" value="ECO:0007669"/>
    <property type="project" value="UniProtKB-SubCell"/>
</dbReference>
<dbReference type="InterPro" id="IPR024731">
    <property type="entry name" value="NELL2-like_EGF"/>
</dbReference>
<evidence type="ECO:0000259" key="17">
    <source>
        <dbReference type="PROSITE" id="PS50993"/>
    </source>
</evidence>
<feature type="disulfide bond" evidence="13">
    <location>
        <begin position="773"/>
        <end position="790"/>
    </location>
</feature>
<dbReference type="Pfam" id="PF00058">
    <property type="entry name" value="Ldl_recept_b"/>
    <property type="match status" value="2"/>
</dbReference>
<evidence type="ECO:0000256" key="12">
    <source>
        <dbReference type="ARBA" id="ARBA00023180"/>
    </source>
</evidence>
<feature type="domain" description="EGF-like" evidence="16">
    <location>
        <begin position="651"/>
        <end position="692"/>
    </location>
</feature>
<dbReference type="Proteomes" id="UP001153737">
    <property type="component" value="Chromosome 3"/>
</dbReference>
<keyword evidence="10" id="KW-0130">Cell adhesion</keyword>
<evidence type="ECO:0000256" key="6">
    <source>
        <dbReference type="ARBA" id="ARBA00022729"/>
    </source>
</evidence>
<dbReference type="GO" id="GO:0005509">
    <property type="term" value="F:calcium ion binding"/>
    <property type="evidence" value="ECO:0007669"/>
    <property type="project" value="InterPro"/>
</dbReference>
<accession>A0A9P0DP45</accession>
<feature type="domain" description="EGF-like" evidence="16">
    <location>
        <begin position="524"/>
        <end position="568"/>
    </location>
</feature>
<dbReference type="InterPro" id="IPR052235">
    <property type="entry name" value="Nephronectin_domain"/>
</dbReference>
<feature type="disulfide bond" evidence="13">
    <location>
        <begin position="947"/>
        <end position="964"/>
    </location>
</feature>
<feature type="domain" description="EGF-like" evidence="16">
    <location>
        <begin position="610"/>
        <end position="648"/>
    </location>
</feature>
<gene>
    <name evidence="19" type="ORF">PHAECO_LOCUS7557</name>
</gene>
<keyword evidence="3" id="KW-0964">Secreted</keyword>
<dbReference type="SMART" id="SM00539">
    <property type="entry name" value="NIDO"/>
    <property type="match status" value="1"/>
</dbReference>
<dbReference type="Pfam" id="PF12662">
    <property type="entry name" value="cEGF"/>
    <property type="match status" value="1"/>
</dbReference>
<evidence type="ECO:0000256" key="4">
    <source>
        <dbReference type="ARBA" id="ARBA00022530"/>
    </source>
</evidence>
<dbReference type="GO" id="GO:0007160">
    <property type="term" value="P:cell-matrix adhesion"/>
    <property type="evidence" value="ECO:0007669"/>
    <property type="project" value="InterPro"/>
</dbReference>
<dbReference type="FunFam" id="2.120.10.30:FF:000241">
    <property type="entry name" value="Low-density lipoprotein receptor-related protein 6"/>
    <property type="match status" value="1"/>
</dbReference>
<dbReference type="PROSITE" id="PS00010">
    <property type="entry name" value="ASX_HYDROXYL"/>
    <property type="match status" value="2"/>
</dbReference>
<feature type="domain" description="NIDO" evidence="18">
    <location>
        <begin position="93"/>
        <end position="243"/>
    </location>
</feature>
<dbReference type="Gene3D" id="2.40.155.10">
    <property type="entry name" value="Green fluorescent protein"/>
    <property type="match status" value="1"/>
</dbReference>
<evidence type="ECO:0000256" key="2">
    <source>
        <dbReference type="ARBA" id="ARBA00006127"/>
    </source>
</evidence>
<dbReference type="InterPro" id="IPR000152">
    <property type="entry name" value="EGF-type_Asp/Asn_hydroxyl_site"/>
</dbReference>
<keyword evidence="9" id="KW-0084">Basement membrane</keyword>
<dbReference type="Gene3D" id="2.120.10.30">
    <property type="entry name" value="TolB, C-terminal domain"/>
    <property type="match status" value="1"/>
</dbReference>
<dbReference type="InterPro" id="IPR001881">
    <property type="entry name" value="EGF-like_Ca-bd_dom"/>
</dbReference>
<comment type="subcellular location">
    <subcellularLocation>
        <location evidence="1">Secreted</location>
        <location evidence="1">Extracellular space</location>
        <location evidence="1">Extracellular matrix</location>
        <location evidence="1">Basement membrane</location>
    </subcellularLocation>
</comment>
<keyword evidence="6 15" id="KW-0732">Signal</keyword>
<dbReference type="SUPFAM" id="SSF54511">
    <property type="entry name" value="GFP-like"/>
    <property type="match status" value="1"/>
</dbReference>
<evidence type="ECO:0000256" key="14">
    <source>
        <dbReference type="PROSITE-ProRule" id="PRU00461"/>
    </source>
</evidence>
<dbReference type="InterPro" id="IPR000742">
    <property type="entry name" value="EGF"/>
</dbReference>
<keyword evidence="20" id="KW-1185">Reference proteome</keyword>
<dbReference type="OrthoDB" id="6375837at2759"/>
<feature type="domain" description="EGF-like" evidence="16">
    <location>
        <begin position="806"/>
        <end position="847"/>
    </location>
</feature>
<dbReference type="PROSITE" id="PS50993">
    <property type="entry name" value="NIDOGEN_G2"/>
    <property type="match status" value="1"/>
</dbReference>
<keyword evidence="8" id="KW-0106">Calcium</keyword>
<evidence type="ECO:0000256" key="5">
    <source>
        <dbReference type="ARBA" id="ARBA00022536"/>
    </source>
</evidence>
<dbReference type="PANTHER" id="PTHR24050:SF28">
    <property type="entry name" value="UROMODULIN-LIKE"/>
    <property type="match status" value="1"/>
</dbReference>
<evidence type="ECO:0008006" key="21">
    <source>
        <dbReference type="Google" id="ProtNLM"/>
    </source>
</evidence>
<dbReference type="SMART" id="SM00181">
    <property type="entry name" value="EGF"/>
    <property type="match status" value="11"/>
</dbReference>
<dbReference type="PROSITE" id="PS51120">
    <property type="entry name" value="LDLRB"/>
    <property type="match status" value="3"/>
</dbReference>
<dbReference type="InterPro" id="IPR009030">
    <property type="entry name" value="Growth_fac_rcpt_cys_sf"/>
</dbReference>
<comment type="caution">
    <text evidence="13">Lacks conserved residue(s) required for the propagation of feature annotation.</text>
</comment>
<dbReference type="CDD" id="cd00255">
    <property type="entry name" value="nidG2"/>
    <property type="match status" value="1"/>
</dbReference>
<evidence type="ECO:0000256" key="1">
    <source>
        <dbReference type="ARBA" id="ARBA00004302"/>
    </source>
</evidence>
<evidence type="ECO:0000313" key="19">
    <source>
        <dbReference type="EMBL" id="CAH1160142.1"/>
    </source>
</evidence>
<comment type="similarity">
    <text evidence="2">Belongs to the fibulin family.</text>
</comment>
<dbReference type="Pfam" id="PF07474">
    <property type="entry name" value="G2F"/>
    <property type="match status" value="1"/>
</dbReference>
<reference evidence="19" key="1">
    <citation type="submission" date="2022-01" db="EMBL/GenBank/DDBJ databases">
        <authorList>
            <person name="King R."/>
        </authorList>
    </citation>
    <scope>NUCLEOTIDE SEQUENCE</scope>
</reference>
<evidence type="ECO:0000259" key="18">
    <source>
        <dbReference type="PROSITE" id="PS51220"/>
    </source>
</evidence>
<dbReference type="FunFam" id="2.10.25.10:FF:000038">
    <property type="entry name" value="Fibrillin 2"/>
    <property type="match status" value="1"/>
</dbReference>
<feature type="disulfide bond" evidence="13">
    <location>
        <begin position="661"/>
        <end position="678"/>
    </location>
</feature>
<dbReference type="PROSITE" id="PS01186">
    <property type="entry name" value="EGF_2"/>
    <property type="match status" value="7"/>
</dbReference>
<dbReference type="InterPro" id="IPR006605">
    <property type="entry name" value="G2_nidogen/fibulin_G2F"/>
</dbReference>
<feature type="disulfide bond" evidence="13">
    <location>
        <begin position="816"/>
        <end position="833"/>
    </location>
</feature>
<keyword evidence="12" id="KW-0325">Glycoprotein</keyword>
<name>A0A9P0DP45_PHACE</name>
<dbReference type="InterPro" id="IPR003886">
    <property type="entry name" value="NIDO_dom"/>
</dbReference>
<dbReference type="SUPFAM" id="SSF63825">
    <property type="entry name" value="YWTD domain"/>
    <property type="match status" value="1"/>
</dbReference>
<dbReference type="SMART" id="SM00179">
    <property type="entry name" value="EGF_CA"/>
    <property type="match status" value="3"/>
</dbReference>
<dbReference type="EMBL" id="OU896709">
    <property type="protein sequence ID" value="CAH1160142.1"/>
    <property type="molecule type" value="Genomic_DNA"/>
</dbReference>
<keyword evidence="4" id="KW-0272">Extracellular matrix</keyword>
<dbReference type="PROSITE" id="PS51220">
    <property type="entry name" value="NIDO"/>
    <property type="match status" value="1"/>
</dbReference>
<feature type="repeat" description="LDL-receptor class B" evidence="14">
    <location>
        <begin position="1072"/>
        <end position="1114"/>
    </location>
</feature>
<keyword evidence="7" id="KW-0677">Repeat</keyword>
<dbReference type="PANTHER" id="PTHR24050">
    <property type="entry name" value="PA14 DOMAIN-CONTAINING PROTEIN"/>
    <property type="match status" value="1"/>
</dbReference>
<feature type="chain" id="PRO_5040327637" description="Nidogen" evidence="15">
    <location>
        <begin position="19"/>
        <end position="1346"/>
    </location>
</feature>
<dbReference type="InterPro" id="IPR011042">
    <property type="entry name" value="6-blade_b-propeller_TolB-like"/>
</dbReference>
<organism evidence="19 20">
    <name type="scientific">Phaedon cochleariae</name>
    <name type="common">Mustard beetle</name>
    <dbReference type="NCBI Taxonomy" id="80249"/>
    <lineage>
        <taxon>Eukaryota</taxon>
        <taxon>Metazoa</taxon>
        <taxon>Ecdysozoa</taxon>
        <taxon>Arthropoda</taxon>
        <taxon>Hexapoda</taxon>
        <taxon>Insecta</taxon>
        <taxon>Pterygota</taxon>
        <taxon>Neoptera</taxon>
        <taxon>Endopterygota</taxon>
        <taxon>Coleoptera</taxon>
        <taxon>Polyphaga</taxon>
        <taxon>Cucujiformia</taxon>
        <taxon>Chrysomeloidea</taxon>
        <taxon>Chrysomelidae</taxon>
        <taxon>Chrysomelinae</taxon>
        <taxon>Chrysomelini</taxon>
        <taxon>Phaedon</taxon>
    </lineage>
</organism>
<feature type="domain" description="EGF-like" evidence="16">
    <location>
        <begin position="763"/>
        <end position="804"/>
    </location>
</feature>
<feature type="repeat" description="LDL-receptor class B" evidence="14">
    <location>
        <begin position="1158"/>
        <end position="1203"/>
    </location>
</feature>
<feature type="domain" description="EGF-like" evidence="16">
    <location>
        <begin position="569"/>
        <end position="609"/>
    </location>
</feature>
<keyword evidence="5 13" id="KW-0245">EGF-like domain</keyword>
<feature type="domain" description="EGF-like" evidence="16">
    <location>
        <begin position="894"/>
        <end position="935"/>
    </location>
</feature>
<feature type="signal peptide" evidence="15">
    <location>
        <begin position="1"/>
        <end position="18"/>
    </location>
</feature>
<evidence type="ECO:0000256" key="15">
    <source>
        <dbReference type="SAM" id="SignalP"/>
    </source>
</evidence>
<feature type="domain" description="EGF-like" evidence="16">
    <location>
        <begin position="937"/>
        <end position="976"/>
    </location>
</feature>
<feature type="disulfide bond" evidence="13">
    <location>
        <begin position="903"/>
        <end position="920"/>
    </location>
</feature>
<evidence type="ECO:0000256" key="9">
    <source>
        <dbReference type="ARBA" id="ARBA00022869"/>
    </source>
</evidence>
<evidence type="ECO:0000256" key="8">
    <source>
        <dbReference type="ARBA" id="ARBA00022837"/>
    </source>
</evidence>
<evidence type="ECO:0000256" key="10">
    <source>
        <dbReference type="ARBA" id="ARBA00022889"/>
    </source>
</evidence>
<feature type="domain" description="Nidogen G2 beta-barrel" evidence="17">
    <location>
        <begin position="303"/>
        <end position="529"/>
    </location>
</feature>
<dbReference type="Pfam" id="PF12947">
    <property type="entry name" value="EGF_3"/>
    <property type="match status" value="3"/>
</dbReference>
<reference evidence="19" key="2">
    <citation type="submission" date="2022-10" db="EMBL/GenBank/DDBJ databases">
        <authorList>
            <consortium name="ENA_rothamsted_submissions"/>
            <consortium name="culmorum"/>
            <person name="King R."/>
        </authorList>
    </citation>
    <scope>NUCLEOTIDE SEQUENCE</scope>
</reference>
<dbReference type="InterPro" id="IPR000033">
    <property type="entry name" value="LDLR_classB_rpt"/>
</dbReference>
<keyword evidence="11 13" id="KW-1015">Disulfide bond</keyword>
<dbReference type="CDD" id="cd00054">
    <property type="entry name" value="EGF_CA"/>
    <property type="match status" value="1"/>
</dbReference>
<evidence type="ECO:0000256" key="7">
    <source>
        <dbReference type="ARBA" id="ARBA00022737"/>
    </source>
</evidence>
<evidence type="ECO:0000256" key="11">
    <source>
        <dbReference type="ARBA" id="ARBA00023157"/>
    </source>
</evidence>
<evidence type="ECO:0000313" key="20">
    <source>
        <dbReference type="Proteomes" id="UP001153737"/>
    </source>
</evidence>
<dbReference type="SUPFAM" id="SSF57184">
    <property type="entry name" value="Growth factor receptor domain"/>
    <property type="match status" value="1"/>
</dbReference>
<dbReference type="SMART" id="SM00135">
    <property type="entry name" value="LY"/>
    <property type="match status" value="5"/>
</dbReference>
<dbReference type="SMART" id="SM00682">
    <property type="entry name" value="G2F"/>
    <property type="match status" value="1"/>
</dbReference>
<feature type="repeat" description="LDL-receptor class B" evidence="14">
    <location>
        <begin position="1115"/>
        <end position="1157"/>
    </location>
</feature>
<dbReference type="Pfam" id="PF06119">
    <property type="entry name" value="NIDO"/>
    <property type="match status" value="1"/>
</dbReference>
<dbReference type="InterPro" id="IPR026823">
    <property type="entry name" value="cEGF"/>
</dbReference>
<dbReference type="PROSITE" id="PS50026">
    <property type="entry name" value="EGF_3"/>
    <property type="match status" value="8"/>
</dbReference>
<evidence type="ECO:0000259" key="16">
    <source>
        <dbReference type="PROSITE" id="PS50026"/>
    </source>
</evidence>
<protein>
    <recommendedName>
        <fullName evidence="21">Nidogen</fullName>
    </recommendedName>
</protein>
<dbReference type="PROSITE" id="PS01187">
    <property type="entry name" value="EGF_CA"/>
    <property type="match status" value="1"/>
</dbReference>
<proteinExistence type="inferred from homology"/>
<sequence>MNSAFFCVLYVLFLDVRAIPTSLLYDYNVPEAVYLPKEDDIASDKINLRDPIIFFGIEYETIFVYTNGFLAFQKEFPEFINIEFPLDFPLIAPFYSNVDIRAAGNISYYQTDSPALLQRATENVHESFLNFVDFQATTLLIVTWQGVGYHNRGSDKVNTYQVVIATDGEQSYVEFLYPENGIQWIQGSGESSGLPDARGQAAIISPDGKVFDLPGSGSEQVKHLERMSNMGLEGQFIFRVDQLELVVPDAVFEKKPSGPPESCAEAPTFCHVDAKCVDYDAGFCCECHPKYYGNGRHCIKKDGPLRVNGKVNGKINGENLVGLDLQSYIVMTDGRAYTAVSKIPESIGFDIQSLQILGGVIGYIFAKPIREAVNGYQLTGGIFNHTATINFYNTSQTVRIKQKYMGLDVFDQLRLEADIQGEIPNLPDDSRVIFNEYQEQYTMTGPGVIQMTSQREFRYNDPNGDEVVMVYNVDQTFVFDYCEFDNQSVGETWKLKVGKNFISYESREQIIRYGLSNKITPIGDFDPCETGRSQCTENSACVVENDSFRCICNPGYQSFFDGNQTTCTDVNECHTGQHECDYNAECVNVIGSYTCQCNPGFEGNGHVCEHAKSCENVTCFENAECSESNGVASCRCQEGFTGNGQNCAPILDHSCHVANNCSPFGYCAINPETNNYYCSCLPGFSGDGYTCQEKELTTITTTTLIPTIAQEVTDSPNHRITQTCTADNCWCPTGYRVETGTRYCIAEDVMYTPIITTTEYASGQEGCDTLNNCHPDASCQYSDQLHVYECVCNDGLIGNGVSCEPEVTSCTIVDNCDPHATCSYDDGLGKSVCVCNRGFQGDGYTCSISAISETCSSNEDCSPGEECSFTSAQQYECVCKEGYSRDTQHQCVLATGTCGGGTCVEHAECLFDDEYETFYCTCKAGYVGDGITECREKVVGCDTLNNCGQHATCRYVEEELGYKCGCDEGFFGDGFQCYAEKNCHIDPSMCDRNAACLTDANRNFICKCNAGFLGDGATCREIHRQEGNFLLLNQGMATLRIPLQESKPRSRRPVQVKPYQTAVGLDIDCLEGKVYWSDINGRAIRSAFYNGSGKVDFIQRGIGSPEGLAIDWISRTIYWTDSTLDKIEVAHLDTRLRRTLFDTGLVNPRGMAVHPQRGKIFWSDWNRKRPRIEWANADGTGRAVFLEGPDVSLPNSLTIDYETEQLCFADAGTKKIECVHIDTMTKQTIAVNCTYPFGITTTDKEIYWSDWISKKVERVDKYSLKRLTPLPVPVGGTGNKLFGLVAVPNACPSLTNVCGYYHNECPSGHICLPDGLGSKRCMCGYKADTDDRPNNCNSSIALQNIV</sequence>
<dbReference type="Gene3D" id="2.10.25.10">
    <property type="entry name" value="Laminin"/>
    <property type="match status" value="8"/>
</dbReference>
<dbReference type="InterPro" id="IPR018097">
    <property type="entry name" value="EGF_Ca-bd_CS"/>
</dbReference>
<evidence type="ECO:0000256" key="3">
    <source>
        <dbReference type="ARBA" id="ARBA00022525"/>
    </source>
</evidence>
<evidence type="ECO:0000256" key="13">
    <source>
        <dbReference type="PROSITE-ProRule" id="PRU00076"/>
    </source>
</evidence>